<keyword evidence="3" id="KW-1185">Reference proteome</keyword>
<feature type="region of interest" description="Disordered" evidence="1">
    <location>
        <begin position="81"/>
        <end position="131"/>
    </location>
</feature>
<feature type="region of interest" description="Disordered" evidence="1">
    <location>
        <begin position="208"/>
        <end position="278"/>
    </location>
</feature>
<sequence>MAYPHDVLSPVSPVAGPIPAFTSKRRPRPRPQIGRPCSADPSAVHSLDILRCRMWGNPNPRVPNRRTLFSSRIGGVRATAMPASTAMSEQRKRPRAEAPDPAHSALRWASHAGPGSGEFSPEVPAFERGSGDQFVRPQRHTLPCANTVHPQPLSTKWGTRILMKFLSACPVVPIRASRARLTSSVSCASTGRIGREIRESIPASRYNRDRLRRRSRLSPAVRDGPLPSGTLRIGRRGERAPSPGRPKRSARGGSRLVRAGRPASDRPRRLRSSHRQPI</sequence>
<organism evidence="2 3">
    <name type="scientific">Microbacterium pygmaeum</name>
    <dbReference type="NCBI Taxonomy" id="370764"/>
    <lineage>
        <taxon>Bacteria</taxon>
        <taxon>Bacillati</taxon>
        <taxon>Actinomycetota</taxon>
        <taxon>Actinomycetes</taxon>
        <taxon>Micrococcales</taxon>
        <taxon>Microbacteriaceae</taxon>
        <taxon>Microbacterium</taxon>
    </lineage>
</organism>
<feature type="compositionally biased region" description="Basic residues" evidence="1">
    <location>
        <begin position="268"/>
        <end position="278"/>
    </location>
</feature>
<protein>
    <submittedName>
        <fullName evidence="2">Uncharacterized protein</fullName>
    </submittedName>
</protein>
<name>A0A1G8DT51_9MICO</name>
<gene>
    <name evidence="2" type="ORF">SAMN04489810_3436</name>
</gene>
<evidence type="ECO:0000313" key="3">
    <source>
        <dbReference type="Proteomes" id="UP000199009"/>
    </source>
</evidence>
<feature type="region of interest" description="Disordered" evidence="1">
    <location>
        <begin position="1"/>
        <end position="40"/>
    </location>
</feature>
<feature type="compositionally biased region" description="Basic and acidic residues" evidence="1">
    <location>
        <begin position="89"/>
        <end position="100"/>
    </location>
</feature>
<evidence type="ECO:0000256" key="1">
    <source>
        <dbReference type="SAM" id="MobiDB-lite"/>
    </source>
</evidence>
<dbReference type="AlphaFoldDB" id="A0A1G8DT51"/>
<proteinExistence type="predicted"/>
<dbReference type="EMBL" id="LT629692">
    <property type="protein sequence ID" value="SDH60650.1"/>
    <property type="molecule type" value="Genomic_DNA"/>
</dbReference>
<evidence type="ECO:0000313" key="2">
    <source>
        <dbReference type="EMBL" id="SDH60650.1"/>
    </source>
</evidence>
<reference evidence="2 3" key="1">
    <citation type="submission" date="2016-10" db="EMBL/GenBank/DDBJ databases">
        <authorList>
            <person name="de Groot N.N."/>
        </authorList>
    </citation>
    <scope>NUCLEOTIDE SEQUENCE [LARGE SCALE GENOMIC DNA]</scope>
    <source>
        <strain evidence="2 3">DSM 23142</strain>
    </source>
</reference>
<accession>A0A1G8DT51</accession>
<dbReference type="STRING" id="370764.SAMN04489810_3436"/>
<dbReference type="Proteomes" id="UP000199009">
    <property type="component" value="Chromosome I"/>
</dbReference>